<dbReference type="SUPFAM" id="SSF53639">
    <property type="entry name" value="AraD/HMP-PK domain-like"/>
    <property type="match status" value="1"/>
</dbReference>
<keyword evidence="2" id="KW-0456">Lyase</keyword>
<dbReference type="GO" id="GO:0005829">
    <property type="term" value="C:cytosol"/>
    <property type="evidence" value="ECO:0007669"/>
    <property type="project" value="TreeGrafter"/>
</dbReference>
<dbReference type="EMBL" id="MOBM01000015">
    <property type="protein sequence ID" value="RON15797.1"/>
    <property type="molecule type" value="Genomic_DNA"/>
</dbReference>
<feature type="domain" description="Class II aldolase/adducin N-terminal" evidence="3">
    <location>
        <begin position="26"/>
        <end position="209"/>
    </location>
</feature>
<accession>A0A423HRK9</accession>
<dbReference type="Gene3D" id="3.40.225.10">
    <property type="entry name" value="Class II aldolase/adducin N-terminal domain"/>
    <property type="match status" value="1"/>
</dbReference>
<dbReference type="GO" id="GO:0016832">
    <property type="term" value="F:aldehyde-lyase activity"/>
    <property type="evidence" value="ECO:0007669"/>
    <property type="project" value="TreeGrafter"/>
</dbReference>
<comment type="caution">
    <text evidence="4">The sequence shown here is derived from an EMBL/GenBank/DDBJ whole genome shotgun (WGS) entry which is preliminary data.</text>
</comment>
<keyword evidence="1" id="KW-0479">Metal-binding</keyword>
<evidence type="ECO:0000313" key="5">
    <source>
        <dbReference type="Proteomes" id="UP000284002"/>
    </source>
</evidence>
<evidence type="ECO:0000256" key="2">
    <source>
        <dbReference type="ARBA" id="ARBA00023239"/>
    </source>
</evidence>
<name>A0A423HRK9_9PSED</name>
<dbReference type="SMART" id="SM01007">
    <property type="entry name" value="Aldolase_II"/>
    <property type="match status" value="1"/>
</dbReference>
<dbReference type="InterPro" id="IPR036409">
    <property type="entry name" value="Aldolase_II/adducin_N_sf"/>
</dbReference>
<sequence>MPELKRVGLEPSRAGLPAWFDVTIGNSIVQYGQRLAARQLLVNTLGNIAVRCHCPYWQREVIYTKHRGVSLEECGLEHLAVLDMQSDELLHGRFRPSLGHQMHREIMRCRADVNATVHLHPNEVISFFAVMQWREMEYVSNDTALVMGKPPCILGEGVNIELDVSAIGRCASDTNCIVMPSHGITCFGRDLSEAFHRAVAFTAEISRLITSQYLSAATGKSVVYASGEEVRQMYAAGEQIIYGGMHK</sequence>
<dbReference type="InterPro" id="IPR001303">
    <property type="entry name" value="Aldolase_II/adducin_N"/>
</dbReference>
<proteinExistence type="predicted"/>
<dbReference type="Proteomes" id="UP000284002">
    <property type="component" value="Unassembled WGS sequence"/>
</dbReference>
<dbReference type="PANTHER" id="PTHR22789">
    <property type="entry name" value="FUCULOSE PHOSPHATE ALDOLASE"/>
    <property type="match status" value="1"/>
</dbReference>
<dbReference type="AlphaFoldDB" id="A0A423HRK9"/>
<organism evidence="4 5">
    <name type="scientific">Pseudomonas frederiksbergensis</name>
    <dbReference type="NCBI Taxonomy" id="104087"/>
    <lineage>
        <taxon>Bacteria</taxon>
        <taxon>Pseudomonadati</taxon>
        <taxon>Pseudomonadota</taxon>
        <taxon>Gammaproteobacteria</taxon>
        <taxon>Pseudomonadales</taxon>
        <taxon>Pseudomonadaceae</taxon>
        <taxon>Pseudomonas</taxon>
    </lineage>
</organism>
<dbReference type="GO" id="GO:0046872">
    <property type="term" value="F:metal ion binding"/>
    <property type="evidence" value="ECO:0007669"/>
    <property type="project" value="UniProtKB-KW"/>
</dbReference>
<protein>
    <submittedName>
        <fullName evidence="4">Aldolase</fullName>
    </submittedName>
</protein>
<dbReference type="Pfam" id="PF00596">
    <property type="entry name" value="Aldolase_II"/>
    <property type="match status" value="1"/>
</dbReference>
<dbReference type="PANTHER" id="PTHR22789:SF0">
    <property type="entry name" value="3-OXO-TETRONATE 4-PHOSPHATE DECARBOXYLASE-RELATED"/>
    <property type="match status" value="1"/>
</dbReference>
<dbReference type="GO" id="GO:0019323">
    <property type="term" value="P:pentose catabolic process"/>
    <property type="evidence" value="ECO:0007669"/>
    <property type="project" value="TreeGrafter"/>
</dbReference>
<evidence type="ECO:0000256" key="1">
    <source>
        <dbReference type="ARBA" id="ARBA00022723"/>
    </source>
</evidence>
<dbReference type="RefSeq" id="WP_123358338.1">
    <property type="nucleotide sequence ID" value="NZ_MOBM01000015.1"/>
</dbReference>
<reference evidence="4 5" key="1">
    <citation type="submission" date="2016-10" db="EMBL/GenBank/DDBJ databases">
        <title>Comparative genome analysis of multiple Pseudomonas spp. focuses on biocontrol and plant growth promoting traits.</title>
        <authorList>
            <person name="Tao X.-Y."/>
            <person name="Taylor C.G."/>
        </authorList>
    </citation>
    <scope>NUCLEOTIDE SEQUENCE [LARGE SCALE GENOMIC DNA]</scope>
    <source>
        <strain evidence="4 5">36C6</strain>
    </source>
</reference>
<evidence type="ECO:0000313" key="4">
    <source>
        <dbReference type="EMBL" id="RON15797.1"/>
    </source>
</evidence>
<gene>
    <name evidence="4" type="ORF">BK662_12040</name>
</gene>
<dbReference type="InterPro" id="IPR050197">
    <property type="entry name" value="Aldolase_class_II_sugar_metab"/>
</dbReference>
<evidence type="ECO:0000259" key="3">
    <source>
        <dbReference type="SMART" id="SM01007"/>
    </source>
</evidence>